<keyword evidence="1" id="KW-0687">Ribonucleoprotein</keyword>
<gene>
    <name evidence="1" type="primary">rplU</name>
    <name evidence="1" type="ORF">E0946_01290</name>
</gene>
<evidence type="ECO:0000313" key="1">
    <source>
        <dbReference type="EMBL" id="TDF74745.1"/>
    </source>
</evidence>
<protein>
    <submittedName>
        <fullName evidence="1">50S ribosomal protein L21</fullName>
    </submittedName>
</protein>
<organism evidence="1 2">
    <name type="scientific">Candidatus Syntrophosphaera thermopropionivorans</name>
    <dbReference type="NCBI Taxonomy" id="2593015"/>
    <lineage>
        <taxon>Bacteria</taxon>
        <taxon>Pseudomonadati</taxon>
        <taxon>Candidatus Cloacimonadota</taxon>
        <taxon>Candidatus Cloacimonadia</taxon>
        <taxon>Candidatus Cloacimonadales</taxon>
        <taxon>Candidatus Cloacimonadaceae</taxon>
        <taxon>Candidatus Syntrophosphaera</taxon>
    </lineage>
</organism>
<dbReference type="EMBL" id="SMOG01000001">
    <property type="protein sequence ID" value="TDF74745.1"/>
    <property type="molecule type" value="Genomic_DNA"/>
</dbReference>
<name>A0AC61QLB7_9BACT</name>
<dbReference type="Proteomes" id="UP000294588">
    <property type="component" value="Unassembled WGS sequence"/>
</dbReference>
<keyword evidence="1" id="KW-0689">Ribosomal protein</keyword>
<reference evidence="1" key="1">
    <citation type="submission" date="2019-03" db="EMBL/GenBank/DDBJ databases">
        <title>Candidatus Syntrophosphaera thermopropionivorans: a novel player in syntrophic propionate oxidation during anaerobic digestion.</title>
        <authorList>
            <person name="Dyksma S."/>
        </authorList>
    </citation>
    <scope>NUCLEOTIDE SEQUENCE</scope>
    <source>
        <strain evidence="1">W5</strain>
    </source>
</reference>
<keyword evidence="2" id="KW-1185">Reference proteome</keyword>
<sequence length="105" mass="11842">MYAIVEIKGFQYRAEENTVLSVPLLKTAKPGQTLEFDRVLLVRNDDEIKVGQPVIEGAAVLAEVIGNGKGKKKIIYHAKRRKGYRVKKGYREQFTNVKVTGIRVP</sequence>
<comment type="caution">
    <text evidence="1">The sequence shown here is derived from an EMBL/GenBank/DDBJ whole genome shotgun (WGS) entry which is preliminary data.</text>
</comment>
<evidence type="ECO:0000313" key="2">
    <source>
        <dbReference type="Proteomes" id="UP000294588"/>
    </source>
</evidence>
<accession>A0AC61QLB7</accession>
<proteinExistence type="predicted"/>